<dbReference type="EMBL" id="CH473968">
    <property type="protein sequence ID" value="EDL80854.1"/>
    <property type="molecule type" value="Genomic_DNA"/>
</dbReference>
<evidence type="ECO:0000313" key="3">
    <source>
        <dbReference type="Proteomes" id="UP000234681"/>
    </source>
</evidence>
<proteinExistence type="predicted"/>
<dbReference type="Proteomes" id="UP000234681">
    <property type="component" value="Chromosome 5"/>
</dbReference>
<reference evidence="3" key="1">
    <citation type="submission" date="2005-09" db="EMBL/GenBank/DDBJ databases">
        <authorList>
            <person name="Mural R.J."/>
            <person name="Li P.W."/>
            <person name="Adams M.D."/>
            <person name="Amanatides P.G."/>
            <person name="Baden-Tillson H."/>
            <person name="Barnstead M."/>
            <person name="Chin S.H."/>
            <person name="Dew I."/>
            <person name="Evans C.A."/>
            <person name="Ferriera S."/>
            <person name="Flanigan M."/>
            <person name="Fosler C."/>
            <person name="Glodek A."/>
            <person name="Gu Z."/>
            <person name="Holt R.A."/>
            <person name="Jennings D."/>
            <person name="Kraft C.L."/>
            <person name="Lu F."/>
            <person name="Nguyen T."/>
            <person name="Nusskern D.R."/>
            <person name="Pfannkoch C.M."/>
            <person name="Sitter C."/>
            <person name="Sutton G.G."/>
            <person name="Venter J.C."/>
            <person name="Wang Z."/>
            <person name="Woodage T."/>
            <person name="Zheng X.H."/>
            <person name="Zhong F."/>
        </authorList>
    </citation>
    <scope>NUCLEOTIDE SEQUENCE [LARGE SCALE GENOMIC DNA]</scope>
    <source>
        <strain>BN</strain>
        <strain evidence="3">Sprague-Dawley</strain>
    </source>
</reference>
<gene>
    <name evidence="2" type="ORF">rCG_31158</name>
</gene>
<name>A6ITF3_RAT</name>
<accession>A6ITF3</accession>
<protein>
    <submittedName>
        <fullName evidence="2">RCG31158</fullName>
    </submittedName>
</protein>
<evidence type="ECO:0000313" key="2">
    <source>
        <dbReference type="EMBL" id="EDL80854.1"/>
    </source>
</evidence>
<sequence>MSLCLQGNSGLERRALSEGGCPS</sequence>
<dbReference type="AlphaFoldDB" id="A6ITF3"/>
<evidence type="ECO:0000256" key="1">
    <source>
        <dbReference type="SAM" id="MobiDB-lite"/>
    </source>
</evidence>
<organism evidence="2 3">
    <name type="scientific">Rattus norvegicus</name>
    <name type="common">Rat</name>
    <dbReference type="NCBI Taxonomy" id="10116"/>
    <lineage>
        <taxon>Eukaryota</taxon>
        <taxon>Metazoa</taxon>
        <taxon>Chordata</taxon>
        <taxon>Craniata</taxon>
        <taxon>Vertebrata</taxon>
        <taxon>Euteleostomi</taxon>
        <taxon>Mammalia</taxon>
        <taxon>Eutheria</taxon>
        <taxon>Euarchontoglires</taxon>
        <taxon>Glires</taxon>
        <taxon>Rodentia</taxon>
        <taxon>Myomorpha</taxon>
        <taxon>Muroidea</taxon>
        <taxon>Muridae</taxon>
        <taxon>Murinae</taxon>
        <taxon>Rattus</taxon>
    </lineage>
</organism>
<feature type="region of interest" description="Disordered" evidence="1">
    <location>
        <begin position="1"/>
        <end position="23"/>
    </location>
</feature>